<feature type="topological domain" description="Cytoplasmic" evidence="11">
    <location>
        <begin position="1"/>
        <end position="6"/>
    </location>
</feature>
<proteinExistence type="inferred from homology"/>
<keyword evidence="7 11" id="KW-0735">Signal-anchor</keyword>
<dbReference type="SUPFAM" id="SSF110111">
    <property type="entry name" value="Ctag/Cox11"/>
    <property type="match status" value="1"/>
</dbReference>
<comment type="similarity">
    <text evidence="3 11">Belongs to the COX11/CtaG family.</text>
</comment>
<dbReference type="HAMAP" id="MF_00155">
    <property type="entry name" value="CtaG"/>
    <property type="match status" value="1"/>
</dbReference>
<comment type="function">
    <text evidence="1 11">Exerts its effect at some terminal stage of cytochrome c oxidase synthesis, probably by being involved in the insertion of the copper B into subunit I.</text>
</comment>
<comment type="caution">
    <text evidence="13">The sequence shown here is derived from an EMBL/GenBank/DDBJ whole genome shotgun (WGS) entry which is preliminary data.</text>
</comment>
<dbReference type="Proteomes" id="UP000576152">
    <property type="component" value="Unassembled WGS sequence"/>
</dbReference>
<reference evidence="13 14" key="1">
    <citation type="submission" date="2020-08" db="EMBL/GenBank/DDBJ databases">
        <title>Genomic Encyclopedia of Type Strains, Phase III (KMG-III): the genomes of soil and plant-associated and newly described type strains.</title>
        <authorList>
            <person name="Whitman W."/>
        </authorList>
    </citation>
    <scope>NUCLEOTIDE SEQUENCE [LARGE SCALE GENOMIC DNA]</scope>
    <source>
        <strain evidence="13 14">CECT 8572</strain>
    </source>
</reference>
<evidence type="ECO:0000256" key="1">
    <source>
        <dbReference type="ARBA" id="ARBA00004007"/>
    </source>
</evidence>
<protein>
    <recommendedName>
        <fullName evidence="4 11">Cytochrome c oxidase assembly protein CtaG</fullName>
    </recommendedName>
</protein>
<comment type="subcellular location">
    <subcellularLocation>
        <location evidence="2 11">Cell inner membrane</location>
        <topology evidence="2 11">Single-pass type II membrane protein</topology>
        <orientation evidence="2 11">Periplasmic side</orientation>
    </subcellularLocation>
</comment>
<dbReference type="NCBIfam" id="NF003465">
    <property type="entry name" value="PRK05089.1"/>
    <property type="match status" value="1"/>
</dbReference>
<feature type="transmembrane region" description="Helical" evidence="12">
    <location>
        <begin position="12"/>
        <end position="36"/>
    </location>
</feature>
<accession>A0ABR6HQZ7</accession>
<organism evidence="13 14">
    <name type="scientific">Limimaricola variabilis</name>
    <dbReference type="NCBI Taxonomy" id="1492771"/>
    <lineage>
        <taxon>Bacteria</taxon>
        <taxon>Pseudomonadati</taxon>
        <taxon>Pseudomonadota</taxon>
        <taxon>Alphaproteobacteria</taxon>
        <taxon>Rhodobacterales</taxon>
        <taxon>Paracoccaceae</taxon>
        <taxon>Limimaricola</taxon>
    </lineage>
</organism>
<evidence type="ECO:0000256" key="12">
    <source>
        <dbReference type="SAM" id="Phobius"/>
    </source>
</evidence>
<keyword evidence="6 11" id="KW-0812">Transmembrane</keyword>
<keyword evidence="5 11" id="KW-1003">Cell membrane</keyword>
<evidence type="ECO:0000313" key="13">
    <source>
        <dbReference type="EMBL" id="MBB3712871.1"/>
    </source>
</evidence>
<dbReference type="InterPro" id="IPR023471">
    <property type="entry name" value="CtaG/Cox11_dom_sf"/>
</dbReference>
<name>A0ABR6HQZ7_9RHOB</name>
<dbReference type="Pfam" id="PF04442">
    <property type="entry name" value="CtaG_Cox11"/>
    <property type="match status" value="1"/>
</dbReference>
<evidence type="ECO:0000256" key="6">
    <source>
        <dbReference type="ARBA" id="ARBA00022692"/>
    </source>
</evidence>
<dbReference type="EMBL" id="JACIBX010000009">
    <property type="protein sequence ID" value="MBB3712871.1"/>
    <property type="molecule type" value="Genomic_DNA"/>
</dbReference>
<evidence type="ECO:0000256" key="2">
    <source>
        <dbReference type="ARBA" id="ARBA00004382"/>
    </source>
</evidence>
<keyword evidence="8 11" id="KW-1133">Transmembrane helix</keyword>
<dbReference type="RefSeq" id="WP_183473989.1">
    <property type="nucleotide sequence ID" value="NZ_JACIBX010000009.1"/>
</dbReference>
<dbReference type="PANTHER" id="PTHR21320:SF3">
    <property type="entry name" value="CYTOCHROME C OXIDASE ASSEMBLY PROTEIN COX11, MITOCHONDRIAL-RELATED"/>
    <property type="match status" value="1"/>
</dbReference>
<evidence type="ECO:0000256" key="11">
    <source>
        <dbReference type="HAMAP-Rule" id="MF_00155"/>
    </source>
</evidence>
<evidence type="ECO:0000256" key="3">
    <source>
        <dbReference type="ARBA" id="ARBA00009620"/>
    </source>
</evidence>
<evidence type="ECO:0000256" key="8">
    <source>
        <dbReference type="ARBA" id="ARBA00022989"/>
    </source>
</evidence>
<feature type="topological domain" description="Periplasmic" evidence="11">
    <location>
        <begin position="30"/>
        <end position="204"/>
    </location>
</feature>
<gene>
    <name evidence="11" type="primary">ctaG</name>
    <name evidence="13" type="ORF">FHS00_002469</name>
</gene>
<evidence type="ECO:0000256" key="10">
    <source>
        <dbReference type="ARBA" id="ARBA00023136"/>
    </source>
</evidence>
<evidence type="ECO:0000256" key="5">
    <source>
        <dbReference type="ARBA" id="ARBA00022475"/>
    </source>
</evidence>
<evidence type="ECO:0000256" key="4">
    <source>
        <dbReference type="ARBA" id="ARBA00015384"/>
    </source>
</evidence>
<sequence length="204" mass="22651">MIDRDRRLRRTALQMVGVVVVMGALAWAAVPFYSWFCRVTGFGGATSVAEAASDTVLDETITVRFDASLDRGMPWTFKPVERQMMLKIGETGLAFYEAHNPTDRPVAGQAAYNVAPYAAGGFFEKIDCFCFTEQVLQPGETVLMPVSFYVDPEIVEHREAKYVHEITLSYTFYEIDLPEDTETAALAPGNESLTRTAVQAIDTN</sequence>
<keyword evidence="10 11" id="KW-0472">Membrane</keyword>
<dbReference type="PIRSF" id="PIRSF005413">
    <property type="entry name" value="COX11"/>
    <property type="match status" value="1"/>
</dbReference>
<keyword evidence="11" id="KW-0997">Cell inner membrane</keyword>
<dbReference type="Gene3D" id="2.60.370.10">
    <property type="entry name" value="Ctag/Cox11"/>
    <property type="match status" value="1"/>
</dbReference>
<evidence type="ECO:0000256" key="7">
    <source>
        <dbReference type="ARBA" id="ARBA00022968"/>
    </source>
</evidence>
<keyword evidence="14" id="KW-1185">Reference proteome</keyword>
<dbReference type="PANTHER" id="PTHR21320">
    <property type="entry name" value="CYTOCHROME C OXIDASE ASSEMBLY PROTEIN COX11-RELATED"/>
    <property type="match status" value="1"/>
</dbReference>
<evidence type="ECO:0000256" key="9">
    <source>
        <dbReference type="ARBA" id="ARBA00023008"/>
    </source>
</evidence>
<dbReference type="InterPro" id="IPR007533">
    <property type="entry name" value="Cyt_c_oxidase_assmbl_CtaG"/>
</dbReference>
<keyword evidence="9 11" id="KW-0186">Copper</keyword>
<evidence type="ECO:0000313" key="14">
    <source>
        <dbReference type="Proteomes" id="UP000576152"/>
    </source>
</evidence>